<accession>A0A5P1FNF8</accession>
<feature type="region of interest" description="Disordered" evidence="1">
    <location>
        <begin position="17"/>
        <end position="42"/>
    </location>
</feature>
<organism evidence="2 3">
    <name type="scientific">Asparagus officinalis</name>
    <name type="common">Garden asparagus</name>
    <dbReference type="NCBI Taxonomy" id="4686"/>
    <lineage>
        <taxon>Eukaryota</taxon>
        <taxon>Viridiplantae</taxon>
        <taxon>Streptophyta</taxon>
        <taxon>Embryophyta</taxon>
        <taxon>Tracheophyta</taxon>
        <taxon>Spermatophyta</taxon>
        <taxon>Magnoliopsida</taxon>
        <taxon>Liliopsida</taxon>
        <taxon>Asparagales</taxon>
        <taxon>Asparagaceae</taxon>
        <taxon>Asparagoideae</taxon>
        <taxon>Asparagus</taxon>
    </lineage>
</organism>
<evidence type="ECO:0000313" key="2">
    <source>
        <dbReference type="EMBL" id="ONK79564.1"/>
    </source>
</evidence>
<keyword evidence="3" id="KW-1185">Reference proteome</keyword>
<evidence type="ECO:0000313" key="3">
    <source>
        <dbReference type="Proteomes" id="UP000243459"/>
    </source>
</evidence>
<name>A0A5P1FNF8_ASPOF</name>
<gene>
    <name evidence="2" type="ORF">A4U43_C01F7660</name>
</gene>
<reference evidence="3" key="1">
    <citation type="journal article" date="2017" name="Nat. Commun.">
        <title>The asparagus genome sheds light on the origin and evolution of a young Y chromosome.</title>
        <authorList>
            <person name="Harkess A."/>
            <person name="Zhou J."/>
            <person name="Xu C."/>
            <person name="Bowers J.E."/>
            <person name="Van der Hulst R."/>
            <person name="Ayyampalayam S."/>
            <person name="Mercati F."/>
            <person name="Riccardi P."/>
            <person name="McKain M.R."/>
            <person name="Kakrana A."/>
            <person name="Tang H."/>
            <person name="Ray J."/>
            <person name="Groenendijk J."/>
            <person name="Arikit S."/>
            <person name="Mathioni S.M."/>
            <person name="Nakano M."/>
            <person name="Shan H."/>
            <person name="Telgmann-Rauber A."/>
            <person name="Kanno A."/>
            <person name="Yue Z."/>
            <person name="Chen H."/>
            <person name="Li W."/>
            <person name="Chen Y."/>
            <person name="Xu X."/>
            <person name="Zhang Y."/>
            <person name="Luo S."/>
            <person name="Chen H."/>
            <person name="Gao J."/>
            <person name="Mao Z."/>
            <person name="Pires J.C."/>
            <person name="Luo M."/>
            <person name="Kudrna D."/>
            <person name="Wing R.A."/>
            <person name="Meyers B.C."/>
            <person name="Yi K."/>
            <person name="Kong H."/>
            <person name="Lavrijsen P."/>
            <person name="Sunseri F."/>
            <person name="Falavigna A."/>
            <person name="Ye Y."/>
            <person name="Leebens-Mack J.H."/>
            <person name="Chen G."/>
        </authorList>
    </citation>
    <scope>NUCLEOTIDE SEQUENCE [LARGE SCALE GENOMIC DNA]</scope>
    <source>
        <strain evidence="3">cv. DH0086</strain>
    </source>
</reference>
<dbReference type="Proteomes" id="UP000243459">
    <property type="component" value="Chromosome 1"/>
</dbReference>
<proteinExistence type="predicted"/>
<dbReference type="EMBL" id="CM007381">
    <property type="protein sequence ID" value="ONK79564.1"/>
    <property type="molecule type" value="Genomic_DNA"/>
</dbReference>
<protein>
    <submittedName>
        <fullName evidence="2">Uncharacterized protein</fullName>
    </submittedName>
</protein>
<evidence type="ECO:0000256" key="1">
    <source>
        <dbReference type="SAM" id="MobiDB-lite"/>
    </source>
</evidence>
<dbReference type="AlphaFoldDB" id="A0A5P1FNF8"/>
<dbReference type="Gramene" id="ONK79564">
    <property type="protein sequence ID" value="ONK79564"/>
    <property type="gene ID" value="A4U43_C01F7660"/>
</dbReference>
<sequence length="237" mass="24571">MWAPSYVASEECEKTNGSALASGGKSDNGDAPYAPLSHTSSTPRLLRRPADLFSDALFKTSGTVVSSIPTIAAATTDLFYDPMLKTSDAILSSNPDTITATTAIDLCDNNNALVAAPPAMDPFTLSSLLNSQSPDTVDTFGQLAAYSADAMLPECLMPAGAASYMEMEPVTAAAGTSCQGNRSGDAAGWCIRRERDALLPWGWRGFFSCAGGLPECGGGGGSVWDRSTAACLQQTCS</sequence>